<evidence type="ECO:0000313" key="2">
    <source>
        <dbReference type="Proteomes" id="UP000000657"/>
    </source>
</evidence>
<dbReference type="KEGG" id="fal:FRAAL0822"/>
<gene>
    <name evidence="1" type="ordered locus">FRAAL0822</name>
</gene>
<keyword evidence="2" id="KW-1185">Reference proteome</keyword>
<name>Q0RSH1_FRAAA</name>
<sequence length="107" mass="12266">MARICDGPVEIGLLLVVPEVYSEQTGGALWWRRWSAGRHAAMLYLVLPGSEISFTDTIVIPDDLPEELDDWDLGRLRFVGEIYHLRWLDEYESRRLAVEKFGMAAQS</sequence>
<dbReference type="Proteomes" id="UP000000657">
    <property type="component" value="Chromosome"/>
</dbReference>
<evidence type="ECO:0000313" key="1">
    <source>
        <dbReference type="EMBL" id="CAJ59491.1"/>
    </source>
</evidence>
<dbReference type="STRING" id="326424.FRAAL0822"/>
<organism evidence="1 2">
    <name type="scientific">Frankia alni (strain DSM 45986 / CECT 9034 / ACN14a)</name>
    <dbReference type="NCBI Taxonomy" id="326424"/>
    <lineage>
        <taxon>Bacteria</taxon>
        <taxon>Bacillati</taxon>
        <taxon>Actinomycetota</taxon>
        <taxon>Actinomycetes</taxon>
        <taxon>Frankiales</taxon>
        <taxon>Frankiaceae</taxon>
        <taxon>Frankia</taxon>
    </lineage>
</organism>
<reference evidence="1 2" key="1">
    <citation type="journal article" date="2007" name="Genome Res.">
        <title>Genome characteristics of facultatively symbiotic Frankia sp. strains reflect host range and host plant biogeography.</title>
        <authorList>
            <person name="Normand P."/>
            <person name="Lapierre P."/>
            <person name="Tisa L.S."/>
            <person name="Gogarten J.P."/>
            <person name="Alloisio N."/>
            <person name="Bagnarol E."/>
            <person name="Bassi C.A."/>
            <person name="Berry A.M."/>
            <person name="Bickhart D.M."/>
            <person name="Choisne N."/>
            <person name="Couloux A."/>
            <person name="Cournoyer B."/>
            <person name="Cruveiller S."/>
            <person name="Daubin V."/>
            <person name="Demange N."/>
            <person name="Francino M.P."/>
            <person name="Goltsman E."/>
            <person name="Huang Y."/>
            <person name="Kopp O.R."/>
            <person name="Labarre L."/>
            <person name="Lapidus A."/>
            <person name="Lavire C."/>
            <person name="Marechal J."/>
            <person name="Martinez M."/>
            <person name="Mastronunzio J.E."/>
            <person name="Mullin B.C."/>
            <person name="Niemann J."/>
            <person name="Pujic P."/>
            <person name="Rawnsley T."/>
            <person name="Rouy Z."/>
            <person name="Schenowitz C."/>
            <person name="Sellstedt A."/>
            <person name="Tavares F."/>
            <person name="Tomkins J.P."/>
            <person name="Vallenet D."/>
            <person name="Valverde C."/>
            <person name="Wall L.G."/>
            <person name="Wang Y."/>
            <person name="Medigue C."/>
            <person name="Benson D.R."/>
        </authorList>
    </citation>
    <scope>NUCLEOTIDE SEQUENCE [LARGE SCALE GENOMIC DNA]</scope>
    <source>
        <strain evidence="2">DSM 45986 / CECT 9034 / ACN14a</strain>
    </source>
</reference>
<accession>Q0RSH1</accession>
<dbReference type="AlphaFoldDB" id="Q0RSH1"/>
<proteinExistence type="predicted"/>
<protein>
    <submittedName>
        <fullName evidence="1">Uncharacterized protein</fullName>
    </submittedName>
</protein>
<dbReference type="EMBL" id="CT573213">
    <property type="protein sequence ID" value="CAJ59491.1"/>
    <property type="molecule type" value="Genomic_DNA"/>
</dbReference>
<dbReference type="HOGENOM" id="CLU_160594_0_0_11"/>